<gene>
    <name evidence="2" type="ORF">BKK80_09165</name>
</gene>
<evidence type="ECO:0000313" key="3">
    <source>
        <dbReference type="Proteomes" id="UP000177515"/>
    </source>
</evidence>
<organism evidence="2 3">
    <name type="scientific">Cupriavidus malaysiensis</name>
    <dbReference type="NCBI Taxonomy" id="367825"/>
    <lineage>
        <taxon>Bacteria</taxon>
        <taxon>Pseudomonadati</taxon>
        <taxon>Pseudomonadota</taxon>
        <taxon>Betaproteobacteria</taxon>
        <taxon>Burkholderiales</taxon>
        <taxon>Burkholderiaceae</taxon>
        <taxon>Cupriavidus</taxon>
    </lineage>
</organism>
<feature type="transmembrane region" description="Helical" evidence="1">
    <location>
        <begin position="12"/>
        <end position="38"/>
    </location>
</feature>
<accession>A0ABN4TGW7</accession>
<keyword evidence="1" id="KW-0812">Transmembrane</keyword>
<name>A0ABN4TGW7_9BURK</name>
<keyword evidence="1" id="KW-0472">Membrane</keyword>
<dbReference type="RefSeq" id="WP_071069174.1">
    <property type="nucleotide sequence ID" value="NZ_CP017754.1"/>
</dbReference>
<dbReference type="EMBL" id="CP017754">
    <property type="protein sequence ID" value="AOZ05981.1"/>
    <property type="molecule type" value="Genomic_DNA"/>
</dbReference>
<proteinExistence type="predicted"/>
<protein>
    <submittedName>
        <fullName evidence="2">Uncharacterized protein</fullName>
    </submittedName>
</protein>
<evidence type="ECO:0000256" key="1">
    <source>
        <dbReference type="SAM" id="Phobius"/>
    </source>
</evidence>
<dbReference type="Proteomes" id="UP000177515">
    <property type="component" value="Chromosome 1"/>
</dbReference>
<feature type="transmembrane region" description="Helical" evidence="1">
    <location>
        <begin position="91"/>
        <end position="110"/>
    </location>
</feature>
<reference evidence="2 3" key="1">
    <citation type="submission" date="2016-10" db="EMBL/GenBank/DDBJ databases">
        <title>Complete genome sequences of three Cupriavidus strains isolated from various Malaysian environments.</title>
        <authorList>
            <person name="Abdullah A.A.-A."/>
            <person name="Shafie N.A.H."/>
            <person name="Lau N.S."/>
        </authorList>
    </citation>
    <scope>NUCLEOTIDE SEQUENCE [LARGE SCALE GENOMIC DNA]</scope>
    <source>
        <strain evidence="2 3">USMAA1020</strain>
    </source>
</reference>
<sequence length="126" mass="13263">MVEAAWWRGRGMLIVVPACLYLAGAVLLAAGIIGASLVDAMPWHETSWQLAGAMPDTKLYETRLESIGGRATFLAAELTRWLGGFCHGRPLAIGLLAVCAGLALACFLAAHHLVQAQRTGAPAGRP</sequence>
<keyword evidence="1" id="KW-1133">Transmembrane helix</keyword>
<evidence type="ECO:0000313" key="2">
    <source>
        <dbReference type="EMBL" id="AOZ05981.1"/>
    </source>
</evidence>
<keyword evidence="3" id="KW-1185">Reference proteome</keyword>